<organism evidence="2 3">
    <name type="scientific">Desmophyllum pertusum</name>
    <dbReference type="NCBI Taxonomy" id="174260"/>
    <lineage>
        <taxon>Eukaryota</taxon>
        <taxon>Metazoa</taxon>
        <taxon>Cnidaria</taxon>
        <taxon>Anthozoa</taxon>
        <taxon>Hexacorallia</taxon>
        <taxon>Scleractinia</taxon>
        <taxon>Caryophylliina</taxon>
        <taxon>Caryophylliidae</taxon>
        <taxon>Desmophyllum</taxon>
    </lineage>
</organism>
<name>A0A9W9YBW1_9CNID</name>
<reference evidence="2" key="1">
    <citation type="submission" date="2023-01" db="EMBL/GenBank/DDBJ databases">
        <title>Genome assembly of the deep-sea coral Lophelia pertusa.</title>
        <authorList>
            <person name="Herrera S."/>
            <person name="Cordes E."/>
        </authorList>
    </citation>
    <scope>NUCLEOTIDE SEQUENCE</scope>
    <source>
        <strain evidence="2">USNM1676648</strain>
        <tissue evidence="2">Polyp</tissue>
    </source>
</reference>
<dbReference type="OrthoDB" id="10016177at2759"/>
<evidence type="ECO:0000313" key="3">
    <source>
        <dbReference type="Proteomes" id="UP001163046"/>
    </source>
</evidence>
<keyword evidence="3" id="KW-1185">Reference proteome</keyword>
<feature type="region of interest" description="Disordered" evidence="1">
    <location>
        <begin position="47"/>
        <end position="75"/>
    </location>
</feature>
<feature type="compositionally biased region" description="Basic and acidic residues" evidence="1">
    <location>
        <begin position="12"/>
        <end position="28"/>
    </location>
</feature>
<dbReference type="EMBL" id="MU827787">
    <property type="protein sequence ID" value="KAJ7333080.1"/>
    <property type="molecule type" value="Genomic_DNA"/>
</dbReference>
<gene>
    <name evidence="2" type="ORF">OS493_018252</name>
</gene>
<feature type="compositionally biased region" description="Basic residues" evidence="1">
    <location>
        <begin position="50"/>
        <end position="60"/>
    </location>
</feature>
<proteinExistence type="predicted"/>
<sequence length="488" mass="55870">MSAFNNNNPRKHVLERLRDKEKSRDWSMLDKSHINRSWSAESYKAEKFVSSRKPHSPRHLPRLENGRPASVDSSYDQDLKRVYQSVIPPVPVGQRNGEFVRDVRTKGKDATKEMQALQRQYGDYTYPAQSSYYPYPSVAPPPHPSLMYPVPMIPVHPGYAPWLAPQLGFYGPTDEEICKGPQFALWRYMSNKKHSRRFVEGLIDSFLTDEIIPDILIDVFSGEKFLSVQDPRYKASERVCREIIHQDVTAFIHEIAIGVFYSHGGSSLSRRDPLFTVCDDIVNEVVKESTAQLVRSAVDELVLGHMTVIKSGDWLEDFILETIQPMLPRVVTEAMQGSQYDVVIDDIIDDVTDPQLRQVIIEAWRDVVDVDRNKQIKKVSVYAEDHMLDALCLQHLLSQLAGDNLSLYFRDYTDQALDGMICRLLTQQYLAVNAEQQATQSNSAVKQFHGEVFCDVALDVLLEELTAHLDEDIQELLEQEKQRNTLDL</sequence>
<evidence type="ECO:0000313" key="2">
    <source>
        <dbReference type="EMBL" id="KAJ7333080.1"/>
    </source>
</evidence>
<evidence type="ECO:0000256" key="1">
    <source>
        <dbReference type="SAM" id="MobiDB-lite"/>
    </source>
</evidence>
<feature type="region of interest" description="Disordered" evidence="1">
    <location>
        <begin position="1"/>
        <end position="28"/>
    </location>
</feature>
<dbReference type="AlphaFoldDB" id="A0A9W9YBW1"/>
<accession>A0A9W9YBW1</accession>
<protein>
    <submittedName>
        <fullName evidence="2">Uncharacterized protein</fullName>
    </submittedName>
</protein>
<dbReference type="Proteomes" id="UP001163046">
    <property type="component" value="Unassembled WGS sequence"/>
</dbReference>
<comment type="caution">
    <text evidence="2">The sequence shown here is derived from an EMBL/GenBank/DDBJ whole genome shotgun (WGS) entry which is preliminary data.</text>
</comment>